<dbReference type="Proteomes" id="UP000011529">
    <property type="component" value="Unassembled WGS sequence"/>
</dbReference>
<protein>
    <submittedName>
        <fullName evidence="1">Secreted protein</fullName>
    </submittedName>
</protein>
<dbReference type="PATRIC" id="fig|1263867.3.peg.2125"/>
<dbReference type="PROSITE" id="PS51257">
    <property type="entry name" value="PROKAR_LIPOPROTEIN"/>
    <property type="match status" value="1"/>
</dbReference>
<reference evidence="1" key="1">
    <citation type="submission" date="2012-11" db="EMBL/GenBank/DDBJ databases">
        <title>Permanent draft genomes of Rhodopirellula europaea strain SH398 and 6C.</title>
        <authorList>
            <person name="Richter M."/>
            <person name="Richter-Heitmann T."/>
            <person name="Frank C."/>
            <person name="Harder J."/>
            <person name="Glockner F.O."/>
        </authorList>
    </citation>
    <scope>NUCLEOTIDE SEQUENCE</scope>
    <source>
        <strain evidence="1">6C</strain>
    </source>
</reference>
<proteinExistence type="predicted"/>
<comment type="caution">
    <text evidence="1">The sequence shown here is derived from an EMBL/GenBank/DDBJ whole genome shotgun (WGS) entry which is preliminary data.</text>
</comment>
<evidence type="ECO:0000313" key="1">
    <source>
        <dbReference type="EMBL" id="EMB17461.1"/>
    </source>
</evidence>
<keyword evidence="2" id="KW-1185">Reference proteome</keyword>
<gene>
    <name evidence="1" type="ORF">RE6C_01999</name>
</gene>
<reference evidence="1" key="2">
    <citation type="journal article" date="2013" name="Mar. Genomics">
        <title>Expression of sulfatases in Rhodopirellula baltica and the diversity of sulfatases in the genus Rhodopirellula.</title>
        <authorList>
            <person name="Wegner C.E."/>
            <person name="Richter-Heitmann T."/>
            <person name="Klindworth A."/>
            <person name="Klockow C."/>
            <person name="Richter M."/>
            <person name="Achstetter T."/>
            <person name="Glockner F.O."/>
            <person name="Harder J."/>
        </authorList>
    </citation>
    <scope>NUCLEOTIDE SEQUENCE [LARGE SCALE GENOMIC DNA]</scope>
    <source>
        <strain evidence="1">6C</strain>
    </source>
</reference>
<accession>M2A7N9</accession>
<evidence type="ECO:0000313" key="2">
    <source>
        <dbReference type="Proteomes" id="UP000011529"/>
    </source>
</evidence>
<dbReference type="RefSeq" id="WP_008656006.1">
    <property type="nucleotide sequence ID" value="NZ_ANMO01000097.1"/>
</dbReference>
<dbReference type="AlphaFoldDB" id="M2A7N9"/>
<organism evidence="1 2">
    <name type="scientific">Rhodopirellula europaea 6C</name>
    <dbReference type="NCBI Taxonomy" id="1263867"/>
    <lineage>
        <taxon>Bacteria</taxon>
        <taxon>Pseudomonadati</taxon>
        <taxon>Planctomycetota</taxon>
        <taxon>Planctomycetia</taxon>
        <taxon>Pirellulales</taxon>
        <taxon>Pirellulaceae</taxon>
        <taxon>Rhodopirellula</taxon>
    </lineage>
</organism>
<name>M2A7N9_9BACT</name>
<sequence length="195" mass="21660">MGKPLMSAIAFLATLSSGCMTVDLNDKFVLEKRSSNEVARQSPSVVTEATIERGLSRVYLPFVRIDNRRLPHDLVIDLYNQKSQDGAPNFEAAIFDSIEMVYPDGQRKLLLAANQSISDRTFAVAKSKPYSDARTQVRFSNAVDNAQSFELKCTGTAISQSGPGVPFQTQSRYRYDGKDWYCMTFLQEFGSCGGI</sequence>
<dbReference type="EMBL" id="ANMO01000097">
    <property type="protein sequence ID" value="EMB17461.1"/>
    <property type="molecule type" value="Genomic_DNA"/>
</dbReference>